<protein>
    <submittedName>
        <fullName evidence="2">Uncharacterized protein</fullName>
    </submittedName>
</protein>
<reference evidence="2 3" key="1">
    <citation type="journal article" date="2020" name="Genome Biol. Evol.">
        <title>Comparative genomics of Sclerotiniaceae.</title>
        <authorList>
            <person name="Valero Jimenez C.A."/>
            <person name="Steentjes M."/>
            <person name="Scholten O.E."/>
            <person name="Van Kan J.A.L."/>
        </authorList>
    </citation>
    <scope>NUCLEOTIDE SEQUENCE [LARGE SCALE GENOMIC DNA]</scope>
    <source>
        <strain evidence="2 3">B1</strain>
    </source>
</reference>
<sequence length="75" mass="8577">MGEVFVILLGFALSGFHLGWWNTDESDMKHRAANYIDENYKPDIDMFLCFQLVRNRSSVTMSSKGIVYNEPISGI</sequence>
<organism evidence="2 3">
    <name type="scientific">Botrytis deweyae</name>
    <dbReference type="NCBI Taxonomy" id="2478750"/>
    <lineage>
        <taxon>Eukaryota</taxon>
        <taxon>Fungi</taxon>
        <taxon>Dikarya</taxon>
        <taxon>Ascomycota</taxon>
        <taxon>Pezizomycotina</taxon>
        <taxon>Leotiomycetes</taxon>
        <taxon>Helotiales</taxon>
        <taxon>Sclerotiniaceae</taxon>
        <taxon>Botrytis</taxon>
    </lineage>
</organism>
<dbReference type="RefSeq" id="XP_038808162.1">
    <property type="nucleotide sequence ID" value="XM_038955433.1"/>
</dbReference>
<evidence type="ECO:0000256" key="1">
    <source>
        <dbReference type="SAM" id="SignalP"/>
    </source>
</evidence>
<evidence type="ECO:0000313" key="2">
    <source>
        <dbReference type="EMBL" id="KAF7923105.1"/>
    </source>
</evidence>
<dbReference type="GeneID" id="62234583"/>
<name>A0ABQ7IGD2_9HELO</name>
<gene>
    <name evidence="2" type="ORF">EAE98_007810</name>
</gene>
<keyword evidence="1" id="KW-0732">Signal</keyword>
<feature type="chain" id="PRO_5045518553" evidence="1">
    <location>
        <begin position="20"/>
        <end position="75"/>
    </location>
</feature>
<dbReference type="Proteomes" id="UP000783213">
    <property type="component" value="Unassembled WGS sequence"/>
</dbReference>
<dbReference type="EMBL" id="RCSX01000019">
    <property type="protein sequence ID" value="KAF7923105.1"/>
    <property type="molecule type" value="Genomic_DNA"/>
</dbReference>
<keyword evidence="3" id="KW-1185">Reference proteome</keyword>
<accession>A0ABQ7IGD2</accession>
<feature type="signal peptide" evidence="1">
    <location>
        <begin position="1"/>
        <end position="19"/>
    </location>
</feature>
<evidence type="ECO:0000313" key="3">
    <source>
        <dbReference type="Proteomes" id="UP000783213"/>
    </source>
</evidence>
<proteinExistence type="predicted"/>
<comment type="caution">
    <text evidence="2">The sequence shown here is derived from an EMBL/GenBank/DDBJ whole genome shotgun (WGS) entry which is preliminary data.</text>
</comment>